<comment type="caution">
    <text evidence="1">The sequence shown here is derived from an EMBL/GenBank/DDBJ whole genome shotgun (WGS) entry which is preliminary data.</text>
</comment>
<dbReference type="Proteomes" id="UP000214646">
    <property type="component" value="Unassembled WGS sequence"/>
</dbReference>
<keyword evidence="2" id="KW-1185">Reference proteome</keyword>
<name>A0A225DDI2_9BACT</name>
<evidence type="ECO:0000313" key="1">
    <source>
        <dbReference type="EMBL" id="OWK34465.1"/>
    </source>
</evidence>
<dbReference type="OrthoDB" id="279302at2"/>
<sequence length="450" mass="49346">MLSKQLTTCLAVGVGILGLGFARSNVAVAQEKVTLVERFDAANPYRVELKVRLSGRLAVAFEKGKPPEVLPFSGSSTLVYDEKVLPADEPRTAKAIRVYRETEFARTIDGKEQKADIRPAVRRMVVLRSERGKKVPFSPDGPLTWSEIDLIRTDLFSLALVTGLLPAKPVSPGDKWNASPNAVGDLTDFDPIEEGGLVVEFLSVVTLNNKKYAKLQISGTVKGVTDDGPSRQQLSGTAYFDLEANRLTYLNLKGVHELLGPDGKTTGRVDGTFVMTRGPASRGDGLTPTDLQGIALSPTPENSLLLYDNPDFGVKFLHPRRWRVGTVQGKQLTIEESGGGGILLTAESNSTLPTPEQYLTESRAYLAKQKWTVNGSDQPRRISDTPDRVDRFAIDAEVDKQHVQMEYAVVAQAVGGATIAARLPWAEREELRKDVDRIIKSLQIIKRIEK</sequence>
<dbReference type="AlphaFoldDB" id="A0A225DDI2"/>
<proteinExistence type="predicted"/>
<organism evidence="1 2">
    <name type="scientific">Fimbriiglobus ruber</name>
    <dbReference type="NCBI Taxonomy" id="1908690"/>
    <lineage>
        <taxon>Bacteria</taxon>
        <taxon>Pseudomonadati</taxon>
        <taxon>Planctomycetota</taxon>
        <taxon>Planctomycetia</taxon>
        <taxon>Gemmatales</taxon>
        <taxon>Gemmataceae</taxon>
        <taxon>Fimbriiglobus</taxon>
    </lineage>
</organism>
<reference evidence="2" key="1">
    <citation type="submission" date="2017-06" db="EMBL/GenBank/DDBJ databases">
        <title>Genome analysis of Fimbriiglobus ruber SP5, the first member of the order Planctomycetales with confirmed chitinolytic capability.</title>
        <authorList>
            <person name="Ravin N.V."/>
            <person name="Rakitin A.L."/>
            <person name="Ivanova A.A."/>
            <person name="Beletsky A.V."/>
            <person name="Kulichevskaya I.S."/>
            <person name="Mardanov A.V."/>
            <person name="Dedysh S.N."/>
        </authorList>
    </citation>
    <scope>NUCLEOTIDE SEQUENCE [LARGE SCALE GENOMIC DNA]</scope>
    <source>
        <strain evidence="2">SP5</strain>
    </source>
</reference>
<dbReference type="EMBL" id="NIDE01000020">
    <property type="protein sequence ID" value="OWK34465.1"/>
    <property type="molecule type" value="Genomic_DNA"/>
</dbReference>
<gene>
    <name evidence="1" type="ORF">FRUB_10436</name>
</gene>
<evidence type="ECO:0000313" key="2">
    <source>
        <dbReference type="Proteomes" id="UP000214646"/>
    </source>
</evidence>
<accession>A0A225DDI2</accession>
<protein>
    <submittedName>
        <fullName evidence="1">Uncharacterized protein</fullName>
    </submittedName>
</protein>
<dbReference type="RefSeq" id="WP_088260742.1">
    <property type="nucleotide sequence ID" value="NZ_NIDE01000020.1"/>
</dbReference>